<protein>
    <recommendedName>
        <fullName evidence="3">Solute-binding protein family 3/N-terminal domain-containing protein</fullName>
    </recommendedName>
</protein>
<comment type="caution">
    <text evidence="1">The sequence shown here is derived from an EMBL/GenBank/DDBJ whole genome shotgun (WGS) entry which is preliminary data.</text>
</comment>
<organism evidence="1 2">
    <name type="scientific">Psychroflexus planctonicus</name>
    <dbReference type="NCBI Taxonomy" id="1526575"/>
    <lineage>
        <taxon>Bacteria</taxon>
        <taxon>Pseudomonadati</taxon>
        <taxon>Bacteroidota</taxon>
        <taxon>Flavobacteriia</taxon>
        <taxon>Flavobacteriales</taxon>
        <taxon>Flavobacteriaceae</taxon>
        <taxon>Psychroflexus</taxon>
    </lineage>
</organism>
<evidence type="ECO:0000313" key="1">
    <source>
        <dbReference type="EMBL" id="GGE30061.1"/>
    </source>
</evidence>
<dbReference type="Gene3D" id="3.40.190.10">
    <property type="entry name" value="Periplasmic binding protein-like II"/>
    <property type="match status" value="2"/>
</dbReference>
<reference evidence="2" key="1">
    <citation type="journal article" date="2019" name="Int. J. Syst. Evol. Microbiol.">
        <title>The Global Catalogue of Microorganisms (GCM) 10K type strain sequencing project: providing services to taxonomists for standard genome sequencing and annotation.</title>
        <authorList>
            <consortium name="The Broad Institute Genomics Platform"/>
            <consortium name="The Broad Institute Genome Sequencing Center for Infectious Disease"/>
            <person name="Wu L."/>
            <person name="Ma J."/>
        </authorList>
    </citation>
    <scope>NUCLEOTIDE SEQUENCE [LARGE SCALE GENOMIC DNA]</scope>
    <source>
        <strain evidence="2">CGMCC 1.12931</strain>
    </source>
</reference>
<gene>
    <name evidence="1" type="ORF">GCM10010832_08170</name>
</gene>
<dbReference type="SUPFAM" id="SSF53850">
    <property type="entry name" value="Periplasmic binding protein-like II"/>
    <property type="match status" value="1"/>
</dbReference>
<keyword evidence="2" id="KW-1185">Reference proteome</keyword>
<dbReference type="EMBL" id="BMGM01000003">
    <property type="protein sequence ID" value="GGE30061.1"/>
    <property type="molecule type" value="Genomic_DNA"/>
</dbReference>
<accession>A0ABQ1SFC3</accession>
<dbReference type="Proteomes" id="UP000599179">
    <property type="component" value="Unassembled WGS sequence"/>
</dbReference>
<evidence type="ECO:0000313" key="2">
    <source>
        <dbReference type="Proteomes" id="UP000599179"/>
    </source>
</evidence>
<dbReference type="RefSeq" id="WP_188457825.1">
    <property type="nucleotide sequence ID" value="NZ_BMGM01000003.1"/>
</dbReference>
<name>A0ABQ1SFC3_9FLAO</name>
<proteinExistence type="predicted"/>
<evidence type="ECO:0008006" key="3">
    <source>
        <dbReference type="Google" id="ProtNLM"/>
    </source>
</evidence>
<sequence>MKNKIETPTIIDFWSGNRSLARQEYEREILFALLKVTEEEYGKCLIKENTAEYPGKMESLAFSEQNHDVLVSVAGNKKFENTKAIIIPIPILKNILGQRVLIIREDDKKQFEKIKERQSIQALRLGIPETWSDADIFRHNEFNVVENGNFDDIFKRLQNKEFDYLSFGANEVLGIFKNKTTNLKGLMIDDNILLSYRFPLYFYVHPDKYKLAKRIEIGLKKLLSSGELDQIFDAFYGKIKEQLHLDKRRTFVLHNPLLPEKF</sequence>